<accession>A0A0F9GW31</accession>
<reference evidence="1" key="1">
    <citation type="journal article" date="2015" name="Nature">
        <title>Complex archaea that bridge the gap between prokaryotes and eukaryotes.</title>
        <authorList>
            <person name="Spang A."/>
            <person name="Saw J.H."/>
            <person name="Jorgensen S.L."/>
            <person name="Zaremba-Niedzwiedzka K."/>
            <person name="Martijn J."/>
            <person name="Lind A.E."/>
            <person name="van Eijk R."/>
            <person name="Schleper C."/>
            <person name="Guy L."/>
            <person name="Ettema T.J."/>
        </authorList>
    </citation>
    <scope>NUCLEOTIDE SEQUENCE</scope>
</reference>
<dbReference type="AlphaFoldDB" id="A0A0F9GW31"/>
<evidence type="ECO:0000313" key="1">
    <source>
        <dbReference type="EMBL" id="KKM03050.1"/>
    </source>
</evidence>
<protein>
    <submittedName>
        <fullName evidence="1">Uncharacterized protein</fullName>
    </submittedName>
</protein>
<organism evidence="1">
    <name type="scientific">marine sediment metagenome</name>
    <dbReference type="NCBI Taxonomy" id="412755"/>
    <lineage>
        <taxon>unclassified sequences</taxon>
        <taxon>metagenomes</taxon>
        <taxon>ecological metagenomes</taxon>
    </lineage>
</organism>
<feature type="non-terminal residue" evidence="1">
    <location>
        <position position="1"/>
    </location>
</feature>
<name>A0A0F9GW31_9ZZZZ</name>
<comment type="caution">
    <text evidence="1">The sequence shown here is derived from an EMBL/GenBank/DDBJ whole genome shotgun (WGS) entry which is preliminary data.</text>
</comment>
<dbReference type="EMBL" id="LAZR01016777">
    <property type="protein sequence ID" value="KKM03050.1"/>
    <property type="molecule type" value="Genomic_DNA"/>
</dbReference>
<gene>
    <name evidence="1" type="ORF">LCGC14_1778350</name>
</gene>
<proteinExistence type="predicted"/>
<sequence length="68" mass="7623">DITSLTNIRPIYFIRETVQITAHVNALFSKGPPSVNFIALGFQANFNGQNIKRYLAILPNGSFVIRDE</sequence>